<gene>
    <name evidence="2" type="ORF">MtrDRAFT_AC150442g1v2</name>
</gene>
<feature type="region of interest" description="Disordered" evidence="1">
    <location>
        <begin position="98"/>
        <end position="127"/>
    </location>
</feature>
<evidence type="ECO:0000256" key="1">
    <source>
        <dbReference type="SAM" id="MobiDB-lite"/>
    </source>
</evidence>
<evidence type="ECO:0000313" key="2">
    <source>
        <dbReference type="EMBL" id="ABD32669.1"/>
    </source>
</evidence>
<accession>Q2HTG2</accession>
<protein>
    <submittedName>
        <fullName evidence="2">Uncharacterized protein</fullName>
    </submittedName>
</protein>
<proteinExistence type="predicted"/>
<dbReference type="EMBL" id="AC150442">
    <property type="protein sequence ID" value="ABD32669.1"/>
    <property type="molecule type" value="Genomic_DNA"/>
</dbReference>
<dbReference type="AlphaFoldDB" id="Q2HTG2"/>
<reference evidence="2" key="2">
    <citation type="submission" date="2007-03" db="EMBL/GenBank/DDBJ databases">
        <authorList>
            <consortium name="The International Medicago Genome Annotation Group"/>
        </authorList>
    </citation>
    <scope>NUCLEOTIDE SEQUENCE</scope>
</reference>
<sequence length="127" mass="14036">MCGIGVVTRDSYVYDVATTTWCVEALPYFDIGEALGVRLMRVESGPAPGMLLGKIESHRNERDPEAVQTSSSTVWFGTNQAEVGGHVIPKADEGRECRRCKGRDNEQLPTASRRTESHQNERDPEAV</sequence>
<name>Q2HTG2_MEDTR</name>
<reference evidence="2" key="1">
    <citation type="submission" date="2004-11" db="EMBL/GenBank/DDBJ databases">
        <authorList>
            <person name="Town C.D."/>
        </authorList>
    </citation>
    <scope>NUCLEOTIDE SEQUENCE</scope>
</reference>
<organism evidence="2">
    <name type="scientific">Medicago truncatula</name>
    <name type="common">Barrel medic</name>
    <name type="synonym">Medicago tribuloides</name>
    <dbReference type="NCBI Taxonomy" id="3880"/>
    <lineage>
        <taxon>Eukaryota</taxon>
        <taxon>Viridiplantae</taxon>
        <taxon>Streptophyta</taxon>
        <taxon>Embryophyta</taxon>
        <taxon>Tracheophyta</taxon>
        <taxon>Spermatophyta</taxon>
        <taxon>Magnoliopsida</taxon>
        <taxon>eudicotyledons</taxon>
        <taxon>Gunneridae</taxon>
        <taxon>Pentapetalae</taxon>
        <taxon>rosids</taxon>
        <taxon>fabids</taxon>
        <taxon>Fabales</taxon>
        <taxon>Fabaceae</taxon>
        <taxon>Papilionoideae</taxon>
        <taxon>50 kb inversion clade</taxon>
        <taxon>NPAAA clade</taxon>
        <taxon>Hologalegina</taxon>
        <taxon>IRL clade</taxon>
        <taxon>Trifolieae</taxon>
        <taxon>Medicago</taxon>
    </lineage>
</organism>
<feature type="compositionally biased region" description="Basic and acidic residues" evidence="1">
    <location>
        <begin position="113"/>
        <end position="127"/>
    </location>
</feature>